<name>A0A2P2MEA6_RHIMU</name>
<accession>A0A2P2MEA6</accession>
<sequence>MLLGQESCYPLRTQSHHTMLTVDLYS</sequence>
<evidence type="ECO:0000313" key="1">
    <source>
        <dbReference type="EMBL" id="MBX28579.1"/>
    </source>
</evidence>
<reference evidence="1" key="1">
    <citation type="submission" date="2018-02" db="EMBL/GenBank/DDBJ databases">
        <title>Rhizophora mucronata_Transcriptome.</title>
        <authorList>
            <person name="Meera S.P."/>
            <person name="Sreeshan A."/>
            <person name="Augustine A."/>
        </authorList>
    </citation>
    <scope>NUCLEOTIDE SEQUENCE</scope>
    <source>
        <tissue evidence="1">Leaf</tissue>
    </source>
</reference>
<dbReference type="EMBL" id="GGEC01048095">
    <property type="protein sequence ID" value="MBX28579.1"/>
    <property type="molecule type" value="Transcribed_RNA"/>
</dbReference>
<proteinExistence type="predicted"/>
<protein>
    <submittedName>
        <fullName evidence="1">LRR-RLK</fullName>
    </submittedName>
</protein>
<organism evidence="1">
    <name type="scientific">Rhizophora mucronata</name>
    <name type="common">Asiatic mangrove</name>
    <dbReference type="NCBI Taxonomy" id="61149"/>
    <lineage>
        <taxon>Eukaryota</taxon>
        <taxon>Viridiplantae</taxon>
        <taxon>Streptophyta</taxon>
        <taxon>Embryophyta</taxon>
        <taxon>Tracheophyta</taxon>
        <taxon>Spermatophyta</taxon>
        <taxon>Magnoliopsida</taxon>
        <taxon>eudicotyledons</taxon>
        <taxon>Gunneridae</taxon>
        <taxon>Pentapetalae</taxon>
        <taxon>rosids</taxon>
        <taxon>fabids</taxon>
        <taxon>Malpighiales</taxon>
        <taxon>Rhizophoraceae</taxon>
        <taxon>Rhizophora</taxon>
    </lineage>
</organism>
<dbReference type="AlphaFoldDB" id="A0A2P2MEA6"/>